<evidence type="ECO:0000256" key="12">
    <source>
        <dbReference type="RuleBase" id="RU003832"/>
    </source>
</evidence>
<dbReference type="PANTHER" id="PTHR48438:SF1">
    <property type="entry name" value="ALPHA-(1,3)-FUCOSYLTRANSFERASE C-RELATED"/>
    <property type="match status" value="1"/>
</dbReference>
<keyword evidence="11" id="KW-0325">Glycoprotein</keyword>
<dbReference type="InterPro" id="IPR055270">
    <property type="entry name" value="Glyco_tran_10_C"/>
</dbReference>
<accession>A0A7E4VR68</accession>
<evidence type="ECO:0000256" key="7">
    <source>
        <dbReference type="ARBA" id="ARBA00022968"/>
    </source>
</evidence>
<evidence type="ECO:0000256" key="1">
    <source>
        <dbReference type="ARBA" id="ARBA00004447"/>
    </source>
</evidence>
<keyword evidence="10 12" id="KW-0472">Membrane</keyword>
<dbReference type="InterPro" id="IPR038577">
    <property type="entry name" value="GT10-like_C_sf"/>
</dbReference>
<evidence type="ECO:0000256" key="10">
    <source>
        <dbReference type="ARBA" id="ARBA00023136"/>
    </source>
</evidence>
<feature type="transmembrane region" description="Helical" evidence="12">
    <location>
        <begin position="6"/>
        <end position="27"/>
    </location>
</feature>
<dbReference type="GO" id="GO:0008417">
    <property type="term" value="F:fucosyltransferase activity"/>
    <property type="evidence" value="ECO:0007669"/>
    <property type="project" value="InterPro"/>
</dbReference>
<keyword evidence="6 12" id="KW-0812">Transmembrane</keyword>
<dbReference type="EC" id="2.4.1.-" evidence="12"/>
<keyword evidence="8 12" id="KW-1133">Transmembrane helix</keyword>
<comment type="similarity">
    <text evidence="3 12">Belongs to the glycosyltransferase 10 family.</text>
</comment>
<dbReference type="Pfam" id="PF00852">
    <property type="entry name" value="Glyco_transf_10"/>
    <property type="match status" value="1"/>
</dbReference>
<dbReference type="PANTHER" id="PTHR48438">
    <property type="entry name" value="ALPHA-(1,3)-FUCOSYLTRANSFERASE C-RELATED"/>
    <property type="match status" value="1"/>
</dbReference>
<feature type="domain" description="Fucosyltransferase C-terminal" evidence="13">
    <location>
        <begin position="196"/>
        <end position="363"/>
    </location>
</feature>
<dbReference type="SUPFAM" id="SSF53756">
    <property type="entry name" value="UDP-Glycosyltransferase/glycogen phosphorylase"/>
    <property type="match status" value="1"/>
</dbReference>
<dbReference type="InterPro" id="IPR031481">
    <property type="entry name" value="Glyco_tran_10_N"/>
</dbReference>
<evidence type="ECO:0000256" key="6">
    <source>
        <dbReference type="ARBA" id="ARBA00022692"/>
    </source>
</evidence>
<name>A0A7E4VR68_PANRE</name>
<evidence type="ECO:0000256" key="4">
    <source>
        <dbReference type="ARBA" id="ARBA00022676"/>
    </source>
</evidence>
<feature type="domain" description="Fucosyltransferase N-terminal" evidence="14">
    <location>
        <begin position="68"/>
        <end position="171"/>
    </location>
</feature>
<dbReference type="UniPathway" id="UPA00378"/>
<dbReference type="AlphaFoldDB" id="A0A7E4VR68"/>
<dbReference type="InterPro" id="IPR001503">
    <property type="entry name" value="Glyco_trans_10"/>
</dbReference>
<keyword evidence="7" id="KW-0735">Signal-anchor</keyword>
<keyword evidence="5 12" id="KW-0808">Transferase</keyword>
<keyword evidence="15" id="KW-1185">Reference proteome</keyword>
<dbReference type="Proteomes" id="UP000492821">
    <property type="component" value="Unassembled WGS sequence"/>
</dbReference>
<evidence type="ECO:0000313" key="15">
    <source>
        <dbReference type="Proteomes" id="UP000492821"/>
    </source>
</evidence>
<dbReference type="GO" id="GO:0032580">
    <property type="term" value="C:Golgi cisterna membrane"/>
    <property type="evidence" value="ECO:0007669"/>
    <property type="project" value="UniProtKB-SubCell"/>
</dbReference>
<keyword evidence="4 12" id="KW-0328">Glycosyltransferase</keyword>
<protein>
    <recommendedName>
        <fullName evidence="12">Fucosyltransferase</fullName>
        <ecNumber evidence="12">2.4.1.-</ecNumber>
    </recommendedName>
</protein>
<evidence type="ECO:0000256" key="5">
    <source>
        <dbReference type="ARBA" id="ARBA00022679"/>
    </source>
</evidence>
<evidence type="ECO:0000256" key="11">
    <source>
        <dbReference type="ARBA" id="ARBA00023180"/>
    </source>
</evidence>
<evidence type="ECO:0000256" key="2">
    <source>
        <dbReference type="ARBA" id="ARBA00004922"/>
    </source>
</evidence>
<evidence type="ECO:0000313" key="16">
    <source>
        <dbReference type="WBParaSite" id="Pan_g24185.t1"/>
    </source>
</evidence>
<dbReference type="Gene3D" id="3.40.50.11660">
    <property type="entry name" value="Glycosyl transferase family 10, C-terminal domain"/>
    <property type="match status" value="1"/>
</dbReference>
<comment type="pathway">
    <text evidence="2">Protein modification; protein glycosylation.</text>
</comment>
<dbReference type="Pfam" id="PF17039">
    <property type="entry name" value="Glyco_tran_10_N"/>
    <property type="match status" value="1"/>
</dbReference>
<proteinExistence type="inferred from homology"/>
<reference evidence="15" key="1">
    <citation type="journal article" date="2013" name="Genetics">
        <title>The draft genome and transcriptome of Panagrellus redivivus are shaped by the harsh demands of a free-living lifestyle.</title>
        <authorList>
            <person name="Srinivasan J."/>
            <person name="Dillman A.R."/>
            <person name="Macchietto M.G."/>
            <person name="Heikkinen L."/>
            <person name="Lakso M."/>
            <person name="Fracchia K.M."/>
            <person name="Antoshechkin I."/>
            <person name="Mortazavi A."/>
            <person name="Wong G."/>
            <person name="Sternberg P.W."/>
        </authorList>
    </citation>
    <scope>NUCLEOTIDE SEQUENCE [LARGE SCALE GENOMIC DNA]</scope>
    <source>
        <strain evidence="15">MT8872</strain>
    </source>
</reference>
<evidence type="ECO:0000256" key="9">
    <source>
        <dbReference type="ARBA" id="ARBA00023034"/>
    </source>
</evidence>
<dbReference type="WBParaSite" id="Pan_g24185.t1">
    <property type="protein sequence ID" value="Pan_g24185.t1"/>
    <property type="gene ID" value="Pan_g24185"/>
</dbReference>
<keyword evidence="9 12" id="KW-0333">Golgi apparatus</keyword>
<evidence type="ECO:0000259" key="14">
    <source>
        <dbReference type="Pfam" id="PF17039"/>
    </source>
</evidence>
<comment type="subcellular location">
    <subcellularLocation>
        <location evidence="1 12">Golgi apparatus</location>
        <location evidence="1 12">Golgi stack membrane</location>
        <topology evidence="1 12">Single-pass type II membrane protein</topology>
    </subcellularLocation>
</comment>
<evidence type="ECO:0000259" key="13">
    <source>
        <dbReference type="Pfam" id="PF00852"/>
    </source>
</evidence>
<organism evidence="15 16">
    <name type="scientific">Panagrellus redivivus</name>
    <name type="common">Microworm</name>
    <dbReference type="NCBI Taxonomy" id="6233"/>
    <lineage>
        <taxon>Eukaryota</taxon>
        <taxon>Metazoa</taxon>
        <taxon>Ecdysozoa</taxon>
        <taxon>Nematoda</taxon>
        <taxon>Chromadorea</taxon>
        <taxon>Rhabditida</taxon>
        <taxon>Tylenchina</taxon>
        <taxon>Panagrolaimomorpha</taxon>
        <taxon>Panagrolaimoidea</taxon>
        <taxon>Panagrolaimidae</taxon>
        <taxon>Panagrellus</taxon>
    </lineage>
</organism>
<reference evidence="16" key="2">
    <citation type="submission" date="2020-10" db="UniProtKB">
        <authorList>
            <consortium name="WormBaseParasite"/>
        </authorList>
    </citation>
    <scope>IDENTIFICATION</scope>
</reference>
<sequence length="464" mass="54201">MLLRNVTIALNCMIFLSVAVFLIWDAYFTTGASSVLKVIKNPSNSKSSTKKLPNSKKLTIKMSSDATKLPTILEWNPAPWANESRLTSIQSCSFKCTYTTNRRLVNDAHLTIYHMGADKCAMAPQPKNTSGLNVFLNMEAPVHRPFYKYVPTDFFDFTVTYRQDSDIPLFYDKLVKLDGKKDNDRWKDSEVKTAISKKVDSVLWFVSHCNTASMREIYVEELKMHINVNQFGSCNNNGCTKKCADEKINSHYFYLSLENSVCNDYITEKYFRMRKLIVPIVFDRRVFRGIHTNLINYTIFASDYESPKHLANYLKYLIAHPKEYQKYFEWTKIYKKSPQQYFPPSVWCQMCKVAHQVQDGSYQKKPFNIYNWWGSKMCYGAVGRDLAFKGKKIDHTKIDLSFIDMLVRNEFIRNLIKRAAPNRKAMRNTLNSYYQLFLKSSDPNMKHKICYVLEELDRTFQTIP</sequence>
<evidence type="ECO:0000256" key="3">
    <source>
        <dbReference type="ARBA" id="ARBA00008919"/>
    </source>
</evidence>
<evidence type="ECO:0000256" key="8">
    <source>
        <dbReference type="ARBA" id="ARBA00022989"/>
    </source>
</evidence>
<dbReference type="FunFam" id="3.40.50.11660:FF:000002">
    <property type="entry name" value="Alpha-(1,3)-fucosyltransferase"/>
    <property type="match status" value="1"/>
</dbReference>